<proteinExistence type="predicted"/>
<reference evidence="2 3" key="1">
    <citation type="journal article" date="2021" name="Elife">
        <title>Chloroplast acquisition without the gene transfer in kleptoplastic sea slugs, Plakobranchus ocellatus.</title>
        <authorList>
            <person name="Maeda T."/>
            <person name="Takahashi S."/>
            <person name="Yoshida T."/>
            <person name="Shimamura S."/>
            <person name="Takaki Y."/>
            <person name="Nagai Y."/>
            <person name="Toyoda A."/>
            <person name="Suzuki Y."/>
            <person name="Arimoto A."/>
            <person name="Ishii H."/>
            <person name="Satoh N."/>
            <person name="Nishiyama T."/>
            <person name="Hasebe M."/>
            <person name="Maruyama T."/>
            <person name="Minagawa J."/>
            <person name="Obokata J."/>
            <person name="Shigenobu S."/>
        </authorList>
    </citation>
    <scope>NUCLEOTIDE SEQUENCE [LARGE SCALE GENOMIC DNA]</scope>
</reference>
<keyword evidence="1" id="KW-1133">Transmembrane helix</keyword>
<evidence type="ECO:0000313" key="2">
    <source>
        <dbReference type="EMBL" id="GFS10168.1"/>
    </source>
</evidence>
<dbReference type="AlphaFoldDB" id="A0AAV4IK93"/>
<evidence type="ECO:0000313" key="3">
    <source>
        <dbReference type="Proteomes" id="UP000762676"/>
    </source>
</evidence>
<gene>
    <name evidence="2" type="ORF">ElyMa_006640300</name>
</gene>
<evidence type="ECO:0000256" key="1">
    <source>
        <dbReference type="SAM" id="Phobius"/>
    </source>
</evidence>
<accession>A0AAV4IK93</accession>
<protein>
    <submittedName>
        <fullName evidence="2">Uncharacterized protein</fullName>
    </submittedName>
</protein>
<dbReference type="EMBL" id="BMAT01013319">
    <property type="protein sequence ID" value="GFS10168.1"/>
    <property type="molecule type" value="Genomic_DNA"/>
</dbReference>
<organism evidence="2 3">
    <name type="scientific">Elysia marginata</name>
    <dbReference type="NCBI Taxonomy" id="1093978"/>
    <lineage>
        <taxon>Eukaryota</taxon>
        <taxon>Metazoa</taxon>
        <taxon>Spiralia</taxon>
        <taxon>Lophotrochozoa</taxon>
        <taxon>Mollusca</taxon>
        <taxon>Gastropoda</taxon>
        <taxon>Heterobranchia</taxon>
        <taxon>Euthyneura</taxon>
        <taxon>Panpulmonata</taxon>
        <taxon>Sacoglossa</taxon>
        <taxon>Placobranchoidea</taxon>
        <taxon>Plakobranchidae</taxon>
        <taxon>Elysia</taxon>
    </lineage>
</organism>
<comment type="caution">
    <text evidence="2">The sequence shown here is derived from an EMBL/GenBank/DDBJ whole genome shotgun (WGS) entry which is preliminary data.</text>
</comment>
<dbReference type="Proteomes" id="UP000762676">
    <property type="component" value="Unassembled WGS sequence"/>
</dbReference>
<keyword evidence="3" id="KW-1185">Reference proteome</keyword>
<sequence>MHGTLHTKRRRLVAQKSCGCSKRWPRLTEKGTAKEVVEVVVVVVVAVVVVVILVVVVVCVVVVVVVIVVVVVLEALGLCVSVCHENEKPTGFSPLLTFNIERFLINYAHRITFASL</sequence>
<name>A0AAV4IK93_9GAST</name>
<feature type="transmembrane region" description="Helical" evidence="1">
    <location>
        <begin position="40"/>
        <end position="73"/>
    </location>
</feature>
<keyword evidence="1" id="KW-0472">Membrane</keyword>
<keyword evidence="1" id="KW-0812">Transmembrane</keyword>